<organism evidence="1 2">
    <name type="scientific">Bacteroides graminisolvens DSM 19988 = JCM 15093</name>
    <dbReference type="NCBI Taxonomy" id="1121097"/>
    <lineage>
        <taxon>Bacteria</taxon>
        <taxon>Pseudomonadati</taxon>
        <taxon>Bacteroidota</taxon>
        <taxon>Bacteroidia</taxon>
        <taxon>Bacteroidales</taxon>
        <taxon>Bacteroidaceae</taxon>
        <taxon>Bacteroides</taxon>
    </lineage>
</organism>
<name>A0A069D513_9BACE</name>
<protein>
    <submittedName>
        <fullName evidence="1">Uncharacterized protein</fullName>
    </submittedName>
</protein>
<gene>
    <name evidence="1" type="ORF">JCM15093_3259</name>
</gene>
<dbReference type="OrthoDB" id="9870194at2"/>
<dbReference type="EMBL" id="BAJS01000033">
    <property type="protein sequence ID" value="GAK37968.1"/>
    <property type="molecule type" value="Genomic_DNA"/>
</dbReference>
<reference evidence="1 2" key="1">
    <citation type="journal article" date="2015" name="Microbes Environ.">
        <title>Distribution and evolution of nitrogen fixation genes in the phylum bacteroidetes.</title>
        <authorList>
            <person name="Inoue J."/>
            <person name="Oshima K."/>
            <person name="Suda W."/>
            <person name="Sakamoto M."/>
            <person name="Iino T."/>
            <person name="Noda S."/>
            <person name="Hongoh Y."/>
            <person name="Hattori M."/>
            <person name="Ohkuma M."/>
        </authorList>
    </citation>
    <scope>NUCLEOTIDE SEQUENCE [LARGE SCALE GENOMIC DNA]</scope>
    <source>
        <strain evidence="1 2">JCM 15093</strain>
    </source>
</reference>
<accession>A0A069D513</accession>
<dbReference type="RefSeq" id="WP_148297769.1">
    <property type="nucleotide sequence ID" value="NZ_ATZI01000010.1"/>
</dbReference>
<evidence type="ECO:0000313" key="2">
    <source>
        <dbReference type="Proteomes" id="UP000027601"/>
    </source>
</evidence>
<dbReference type="Proteomes" id="UP000027601">
    <property type="component" value="Unassembled WGS sequence"/>
</dbReference>
<evidence type="ECO:0000313" key="1">
    <source>
        <dbReference type="EMBL" id="GAK37968.1"/>
    </source>
</evidence>
<proteinExistence type="predicted"/>
<keyword evidence="2" id="KW-1185">Reference proteome</keyword>
<dbReference type="STRING" id="1121097.GCA_000428125_02345"/>
<comment type="caution">
    <text evidence="1">The sequence shown here is derived from an EMBL/GenBank/DDBJ whole genome shotgun (WGS) entry which is preliminary data.</text>
</comment>
<sequence length="351" mass="39068">MTEIRLFTAVRRAKIYKTFRTYNKSLVKPTKPITPEGDDNGWSAGADGAIWMCEKSAMSISQGEWSDVIRIKGDAGSAGPLIYPAGIFSLDKSYTRTSLTAPYVAHNSLYYYLAKTGTFTGINPADDYAANGVNATWRPYDNFQAAFFEIVMAEFARLGKAVFFNDYMMSQYGVTPSGADTNEYQNFAAGTFIPNILLNFLTGAGHLSAGNFSWDEYGRTYRKSKDIIVWRSILDEFGALETEHNVNLKKGTYFDFSGWTKAIINLPDPSLHQGLELEFRGPIATTRVPRDWPTFKSAGFAMMGWNSTTSDYVTCSRVISYITGSSRAHIISQKVNNVWTWVADSGFSIVS</sequence>
<dbReference type="AlphaFoldDB" id="A0A069D513"/>
<dbReference type="eggNOG" id="ENOG5030WK2">
    <property type="taxonomic scope" value="Bacteria"/>
</dbReference>